<dbReference type="RefSeq" id="WP_154277004.1">
    <property type="nucleotide sequence ID" value="NZ_WKQN01000005.1"/>
</dbReference>
<accession>A0A844DP33</accession>
<reference evidence="1 2" key="1">
    <citation type="journal article" date="2019" name="Nat. Med.">
        <title>A library of human gut bacterial isolates paired with longitudinal multiomics data enables mechanistic microbiome research.</title>
        <authorList>
            <person name="Poyet M."/>
            <person name="Groussin M."/>
            <person name="Gibbons S.M."/>
            <person name="Avila-Pacheco J."/>
            <person name="Jiang X."/>
            <person name="Kearney S.M."/>
            <person name="Perrotta A.R."/>
            <person name="Berdy B."/>
            <person name="Zhao S."/>
            <person name="Lieberman T.D."/>
            <person name="Swanson P.K."/>
            <person name="Smith M."/>
            <person name="Roesemann S."/>
            <person name="Alexander J.E."/>
            <person name="Rich S.A."/>
            <person name="Livny J."/>
            <person name="Vlamakis H."/>
            <person name="Clish C."/>
            <person name="Bullock K."/>
            <person name="Deik A."/>
            <person name="Scott J."/>
            <person name="Pierce K.A."/>
            <person name="Xavier R.J."/>
            <person name="Alm E.J."/>
        </authorList>
    </citation>
    <scope>NUCLEOTIDE SEQUENCE [LARGE SCALE GENOMIC DNA]</scope>
    <source>
        <strain evidence="1 2">BIOML-A1</strain>
    </source>
</reference>
<organism evidence="1 2">
    <name type="scientific">Faecalibacterium prausnitzii</name>
    <dbReference type="NCBI Taxonomy" id="853"/>
    <lineage>
        <taxon>Bacteria</taxon>
        <taxon>Bacillati</taxon>
        <taxon>Bacillota</taxon>
        <taxon>Clostridia</taxon>
        <taxon>Eubacteriales</taxon>
        <taxon>Oscillospiraceae</taxon>
        <taxon>Faecalibacterium</taxon>
    </lineage>
</organism>
<dbReference type="AlphaFoldDB" id="A0A844DP33"/>
<evidence type="ECO:0000313" key="1">
    <source>
        <dbReference type="EMBL" id="MSC63146.1"/>
    </source>
</evidence>
<dbReference type="Proteomes" id="UP000461506">
    <property type="component" value="Unassembled WGS sequence"/>
</dbReference>
<proteinExistence type="predicted"/>
<gene>
    <name evidence="1" type="ORF">GKD95_07315</name>
</gene>
<dbReference type="EMBL" id="WKQN01000005">
    <property type="protein sequence ID" value="MSC63146.1"/>
    <property type="molecule type" value="Genomic_DNA"/>
</dbReference>
<name>A0A844DP33_9FIRM</name>
<comment type="caution">
    <text evidence="1">The sequence shown here is derived from an EMBL/GenBank/DDBJ whole genome shotgun (WGS) entry which is preliminary data.</text>
</comment>
<sequence>MTKEQKKATRQALRRYGEGSVCAAWAQVIGAVLAWYDRNDPVCAQLLRLRYLQGMPEEKVIARLYVGRTTYYTKELEALSTVAVCAADAGLLPGGQMSGVVAPGGA</sequence>
<evidence type="ECO:0000313" key="2">
    <source>
        <dbReference type="Proteomes" id="UP000461506"/>
    </source>
</evidence>
<protein>
    <submittedName>
        <fullName evidence="1">SqdX protein</fullName>
    </submittedName>
</protein>